<dbReference type="KEGG" id="pnd:Pla175_04140"/>
<dbReference type="OrthoDB" id="9792929at2"/>
<gene>
    <name evidence="4" type="ORF">Pla175_04140</name>
</gene>
<keyword evidence="1 4" id="KW-0808">Transferase</keyword>
<evidence type="ECO:0000313" key="5">
    <source>
        <dbReference type="Proteomes" id="UP000317429"/>
    </source>
</evidence>
<accession>A0A518D6I8</accession>
<dbReference type="AlphaFoldDB" id="A0A518D6I8"/>
<dbReference type="SUPFAM" id="SSF55729">
    <property type="entry name" value="Acyl-CoA N-acyltransferases (Nat)"/>
    <property type="match status" value="1"/>
</dbReference>
<sequence length="162" mass="17040">MNVITADLANDSHAWAVLSLTDAYARDPMGNGRPLAGDVCERLGPALREHPTTVVLLAYDGDTPVGIATCFLGFSTFAARPLLNVHDLSVLPSHRGQGVGRMLLDAVADKARGLGCCKVTLEVLEANPARRIYEAAGFQQVSYGQGAGGALFLSKPLDPPTP</sequence>
<dbReference type="CDD" id="cd04301">
    <property type="entry name" value="NAT_SF"/>
    <property type="match status" value="1"/>
</dbReference>
<protein>
    <submittedName>
        <fullName evidence="4">Putative acetyltransferase</fullName>
    </submittedName>
</protein>
<organism evidence="4 5">
    <name type="scientific">Pirellulimonas nuda</name>
    <dbReference type="NCBI Taxonomy" id="2528009"/>
    <lineage>
        <taxon>Bacteria</taxon>
        <taxon>Pseudomonadati</taxon>
        <taxon>Planctomycetota</taxon>
        <taxon>Planctomycetia</taxon>
        <taxon>Pirellulales</taxon>
        <taxon>Lacipirellulaceae</taxon>
        <taxon>Pirellulimonas</taxon>
    </lineage>
</organism>
<dbReference type="GO" id="GO:0016747">
    <property type="term" value="F:acyltransferase activity, transferring groups other than amino-acyl groups"/>
    <property type="evidence" value="ECO:0007669"/>
    <property type="project" value="InterPro"/>
</dbReference>
<reference evidence="4 5" key="1">
    <citation type="submission" date="2019-02" db="EMBL/GenBank/DDBJ databases">
        <title>Deep-cultivation of Planctomycetes and their phenomic and genomic characterization uncovers novel biology.</title>
        <authorList>
            <person name="Wiegand S."/>
            <person name="Jogler M."/>
            <person name="Boedeker C."/>
            <person name="Pinto D."/>
            <person name="Vollmers J."/>
            <person name="Rivas-Marin E."/>
            <person name="Kohn T."/>
            <person name="Peeters S.H."/>
            <person name="Heuer A."/>
            <person name="Rast P."/>
            <person name="Oberbeckmann S."/>
            <person name="Bunk B."/>
            <person name="Jeske O."/>
            <person name="Meyerdierks A."/>
            <person name="Storesund J.E."/>
            <person name="Kallscheuer N."/>
            <person name="Luecker S."/>
            <person name="Lage O.M."/>
            <person name="Pohl T."/>
            <person name="Merkel B.J."/>
            <person name="Hornburger P."/>
            <person name="Mueller R.-W."/>
            <person name="Bruemmer F."/>
            <person name="Labrenz M."/>
            <person name="Spormann A.M."/>
            <person name="Op den Camp H."/>
            <person name="Overmann J."/>
            <person name="Amann R."/>
            <person name="Jetten M.S.M."/>
            <person name="Mascher T."/>
            <person name="Medema M.H."/>
            <person name="Devos D.P."/>
            <person name="Kaster A.-K."/>
            <person name="Ovreas L."/>
            <person name="Rohde M."/>
            <person name="Galperin M.Y."/>
            <person name="Jogler C."/>
        </authorList>
    </citation>
    <scope>NUCLEOTIDE SEQUENCE [LARGE SCALE GENOMIC DNA]</scope>
    <source>
        <strain evidence="4 5">Pla175</strain>
    </source>
</reference>
<dbReference type="EMBL" id="CP036291">
    <property type="protein sequence ID" value="QDU87059.1"/>
    <property type="molecule type" value="Genomic_DNA"/>
</dbReference>
<dbReference type="Proteomes" id="UP000317429">
    <property type="component" value="Chromosome"/>
</dbReference>
<evidence type="ECO:0000259" key="3">
    <source>
        <dbReference type="PROSITE" id="PS51186"/>
    </source>
</evidence>
<dbReference type="PANTHER" id="PTHR43420">
    <property type="entry name" value="ACETYLTRANSFERASE"/>
    <property type="match status" value="1"/>
</dbReference>
<name>A0A518D6I8_9BACT</name>
<dbReference type="Pfam" id="PF00583">
    <property type="entry name" value="Acetyltransf_1"/>
    <property type="match status" value="1"/>
</dbReference>
<evidence type="ECO:0000256" key="1">
    <source>
        <dbReference type="ARBA" id="ARBA00022679"/>
    </source>
</evidence>
<proteinExistence type="predicted"/>
<keyword evidence="2" id="KW-0012">Acyltransferase</keyword>
<dbReference type="InterPro" id="IPR000182">
    <property type="entry name" value="GNAT_dom"/>
</dbReference>
<feature type="domain" description="N-acetyltransferase" evidence="3">
    <location>
        <begin position="4"/>
        <end position="158"/>
    </location>
</feature>
<dbReference type="Gene3D" id="3.40.630.30">
    <property type="match status" value="1"/>
</dbReference>
<dbReference type="RefSeq" id="WP_145280859.1">
    <property type="nucleotide sequence ID" value="NZ_CP036291.1"/>
</dbReference>
<keyword evidence="5" id="KW-1185">Reference proteome</keyword>
<dbReference type="InterPro" id="IPR016181">
    <property type="entry name" value="Acyl_CoA_acyltransferase"/>
</dbReference>
<evidence type="ECO:0000313" key="4">
    <source>
        <dbReference type="EMBL" id="QDU87059.1"/>
    </source>
</evidence>
<dbReference type="PROSITE" id="PS51186">
    <property type="entry name" value="GNAT"/>
    <property type="match status" value="1"/>
</dbReference>
<evidence type="ECO:0000256" key="2">
    <source>
        <dbReference type="ARBA" id="ARBA00023315"/>
    </source>
</evidence>
<dbReference type="InterPro" id="IPR050680">
    <property type="entry name" value="YpeA/RimI_acetyltransf"/>
</dbReference>